<dbReference type="RefSeq" id="WP_156271575.1">
    <property type="nucleotide sequence ID" value="NZ_CP046244.1"/>
</dbReference>
<proteinExistence type="predicted"/>
<keyword evidence="3" id="KW-1185">Reference proteome</keyword>
<dbReference type="InterPro" id="IPR038071">
    <property type="entry name" value="UROD/MetE-like_sf"/>
</dbReference>
<protein>
    <submittedName>
        <fullName evidence="2">Uroporphyrinogen decarboxylase (URO-D)</fullName>
    </submittedName>
</protein>
<dbReference type="GO" id="GO:0006779">
    <property type="term" value="P:porphyrin-containing compound biosynthetic process"/>
    <property type="evidence" value="ECO:0007669"/>
    <property type="project" value="InterPro"/>
</dbReference>
<dbReference type="Pfam" id="PF01208">
    <property type="entry name" value="URO-D"/>
    <property type="match status" value="1"/>
</dbReference>
<dbReference type="InterPro" id="IPR000257">
    <property type="entry name" value="Uroporphyrinogen_deCOase"/>
</dbReference>
<reference evidence="2 3" key="1">
    <citation type="submission" date="2019-11" db="EMBL/GenBank/DDBJ databases">
        <title>Genome sequence of Moorella glycerini DSM11254.</title>
        <authorList>
            <person name="Poehlein A."/>
            <person name="Boeer T."/>
            <person name="Daniel R."/>
        </authorList>
    </citation>
    <scope>NUCLEOTIDE SEQUENCE [LARGE SCALE GENOMIC DNA]</scope>
    <source>
        <strain evidence="2 3">DSM 11254</strain>
    </source>
</reference>
<feature type="domain" description="Uroporphyrinogen decarboxylase (URO-D)" evidence="1">
    <location>
        <begin position="209"/>
        <end position="411"/>
    </location>
</feature>
<evidence type="ECO:0000259" key="1">
    <source>
        <dbReference type="Pfam" id="PF01208"/>
    </source>
</evidence>
<dbReference type="Proteomes" id="UP000425916">
    <property type="component" value="Chromosome"/>
</dbReference>
<dbReference type="PANTHER" id="PTHR47099">
    <property type="entry name" value="METHYLCOBAMIDE:COM METHYLTRANSFERASE MTBA"/>
    <property type="match status" value="1"/>
</dbReference>
<sequence>MVKRPEELYQERLKRVEDAIALQVPDRVPIVVGWGFFPARYAGITYEEYMYDPEKIMTAAIKVHEDFEPDLAENPFGLRFLGPILDVLDFKQLRWPGRGVKPNMPYQFVEDEYMKPEEYDHFIKDPTDWIIRKYLPRICGALEPLSKIAPMKYIYNYGRLNALAPFGTEEVQQALEALKKAGEAALRSATYASKYNQEMRKRGFPLSNGGTTQAPFDTLGDYFRGTRGIMLDMYRRPEKLLKALDVLTPWMIEMGVAAGKRSGNPRIFIPLHKGSDNFMNEEQFKTFYWPTLRELIVGLVAEGMNPVVFVEADHTSRLEIMRDVPPGKVVYQLENTDIFKAKEILGDRICLRGNVPISLLCLGTPEEVKNYCRKLIDVVGKKGGFIMDSSVNVEDAKIENIRAMFDFTKEYGVYT</sequence>
<dbReference type="EMBL" id="CP046244">
    <property type="protein sequence ID" value="QGP91155.1"/>
    <property type="molecule type" value="Genomic_DNA"/>
</dbReference>
<dbReference type="PANTHER" id="PTHR47099:SF1">
    <property type="entry name" value="METHYLCOBAMIDE:COM METHYLTRANSFERASE MTBA"/>
    <property type="match status" value="1"/>
</dbReference>
<dbReference type="Gene3D" id="3.20.20.210">
    <property type="match status" value="1"/>
</dbReference>
<evidence type="ECO:0000313" key="2">
    <source>
        <dbReference type="EMBL" id="QGP91155.1"/>
    </source>
</evidence>
<evidence type="ECO:0000313" key="3">
    <source>
        <dbReference type="Proteomes" id="UP000425916"/>
    </source>
</evidence>
<gene>
    <name evidence="2" type="ORF">MGLY_04800</name>
</gene>
<organism evidence="2 3">
    <name type="scientific">Neomoorella glycerini</name>
    <dbReference type="NCBI Taxonomy" id="55779"/>
    <lineage>
        <taxon>Bacteria</taxon>
        <taxon>Bacillati</taxon>
        <taxon>Bacillota</taxon>
        <taxon>Clostridia</taxon>
        <taxon>Neomoorellales</taxon>
        <taxon>Neomoorellaceae</taxon>
        <taxon>Neomoorella</taxon>
    </lineage>
</organism>
<dbReference type="InterPro" id="IPR052024">
    <property type="entry name" value="Methanogen_methyltrans"/>
</dbReference>
<dbReference type="SUPFAM" id="SSF51726">
    <property type="entry name" value="UROD/MetE-like"/>
    <property type="match status" value="1"/>
</dbReference>
<dbReference type="OrthoDB" id="9813603at2"/>
<dbReference type="AlphaFoldDB" id="A0A6I5ZNG2"/>
<dbReference type="GO" id="GO:0004853">
    <property type="term" value="F:uroporphyrinogen decarboxylase activity"/>
    <property type="evidence" value="ECO:0007669"/>
    <property type="project" value="InterPro"/>
</dbReference>
<accession>A0A6I5ZNG2</accession>
<name>A0A6I5ZNG2_9FIRM</name>